<keyword evidence="6 10" id="KW-0573">Peptidoglycan synthesis</keyword>
<dbReference type="GO" id="GO:0051991">
    <property type="term" value="F:UDP-N-acetyl-D-glucosamine:N-acetylmuramoyl-L-alanyl-D-glutamyl-meso-2,6-diaminopimelyl-D-alanyl-D-alanine-diphosphoundecaprenol 4-beta-N-acetylglucosaminlytransferase activity"/>
    <property type="evidence" value="ECO:0007669"/>
    <property type="project" value="RHEA"/>
</dbReference>
<evidence type="ECO:0000313" key="14">
    <source>
        <dbReference type="Proteomes" id="UP000192997"/>
    </source>
</evidence>
<organism evidence="13 14">
    <name type="scientific">Cylindrospermopsis raciborskii CENA303</name>
    <dbReference type="NCBI Taxonomy" id="1170769"/>
    <lineage>
        <taxon>Bacteria</taxon>
        <taxon>Bacillati</taxon>
        <taxon>Cyanobacteriota</taxon>
        <taxon>Cyanophyceae</taxon>
        <taxon>Nostocales</taxon>
        <taxon>Aphanizomenonaceae</taxon>
        <taxon>Cylindrospermopsis</taxon>
    </lineage>
</organism>
<comment type="caution">
    <text evidence="10">Lacks conserved residue(s) required for the propagation of feature annotation.</text>
</comment>
<sequence length="372" mass="40160">MVNGRLKLLVAASGTGGHLFPAIALAEKLTEYDIEWLGVPNRLETQLVPNQYPLHTIPVEGFQKGLSLASLTVIWKLVRSIFRVRQILHQGRFQGVFTTGGYIASPAIIAARSLGLPVIFHESNALPGKVTRFFGSYCTRVAIGFDVTTKYLPNAKTVCVGTPVRSQFLNRKANSPLELPIPDEAPLIVVFGGSQGAVGVNQLVRQAVIAWCNAGAYVVHLTGDKDPDANSLQHPQYIVLPFYENMAGLLGRANLAISRSGAGSLAELAVCGTPAILIPYPFAAEDHQSYNAAVFTKAGAALTFQQSKLTAVILQNQVLELLKSPTILQGMSHSAKAIAVVDSAEQLAELVRQIFSSNHTQTKSLEKREIFH</sequence>
<dbReference type="AlphaFoldDB" id="A0A1X4GIY2"/>
<comment type="caution">
    <text evidence="13">The sequence shown here is derived from an EMBL/GenBank/DDBJ whole genome shotgun (WGS) entry which is preliminary data.</text>
</comment>
<evidence type="ECO:0000256" key="5">
    <source>
        <dbReference type="ARBA" id="ARBA00022960"/>
    </source>
</evidence>
<dbReference type="GO" id="GO:0050511">
    <property type="term" value="F:undecaprenyldiphospho-muramoylpentapeptide beta-N-acetylglucosaminyltransferase activity"/>
    <property type="evidence" value="ECO:0007669"/>
    <property type="project" value="UniProtKB-UniRule"/>
</dbReference>
<dbReference type="CDD" id="cd03785">
    <property type="entry name" value="GT28_MurG"/>
    <property type="match status" value="1"/>
</dbReference>
<dbReference type="InterPro" id="IPR004276">
    <property type="entry name" value="GlycoTrans_28_N"/>
</dbReference>
<keyword evidence="8 10" id="KW-0131">Cell cycle</keyword>
<gene>
    <name evidence="10" type="primary">murG</name>
    <name evidence="13" type="ORF">B7O87_01275</name>
</gene>
<keyword evidence="2 10" id="KW-0132">Cell division</keyword>
<feature type="binding site" evidence="10">
    <location>
        <position position="124"/>
    </location>
    <ligand>
        <name>UDP-N-acetyl-alpha-D-glucosamine</name>
        <dbReference type="ChEBI" id="CHEBI:57705"/>
    </ligand>
</feature>
<evidence type="ECO:0000256" key="7">
    <source>
        <dbReference type="ARBA" id="ARBA00023136"/>
    </source>
</evidence>
<dbReference type="PANTHER" id="PTHR21015:SF22">
    <property type="entry name" value="GLYCOSYLTRANSFERASE"/>
    <property type="match status" value="1"/>
</dbReference>
<comment type="catalytic activity">
    <reaction evidence="10">
        <text>di-trans,octa-cis-undecaprenyl diphospho-N-acetyl-alpha-D-muramoyl-L-alanyl-D-glutamyl-meso-2,6-diaminopimeloyl-D-alanyl-D-alanine + UDP-N-acetyl-alpha-D-glucosamine = di-trans,octa-cis-undecaprenyl diphospho-[N-acetyl-alpha-D-glucosaminyl-(1-&gt;4)]-N-acetyl-alpha-D-muramoyl-L-alanyl-D-glutamyl-meso-2,6-diaminopimeloyl-D-alanyl-D-alanine + UDP + H(+)</text>
        <dbReference type="Rhea" id="RHEA:31227"/>
        <dbReference type="ChEBI" id="CHEBI:15378"/>
        <dbReference type="ChEBI" id="CHEBI:57705"/>
        <dbReference type="ChEBI" id="CHEBI:58223"/>
        <dbReference type="ChEBI" id="CHEBI:61387"/>
        <dbReference type="ChEBI" id="CHEBI:61388"/>
        <dbReference type="EC" id="2.4.1.227"/>
    </reaction>
</comment>
<dbReference type="Pfam" id="PF03033">
    <property type="entry name" value="Glyco_transf_28"/>
    <property type="match status" value="1"/>
</dbReference>
<evidence type="ECO:0000256" key="4">
    <source>
        <dbReference type="ARBA" id="ARBA00022679"/>
    </source>
</evidence>
<dbReference type="Proteomes" id="UP000192997">
    <property type="component" value="Unassembled WGS sequence"/>
</dbReference>
<feature type="domain" description="Glycosyl transferase family 28 C-terminal" evidence="12">
    <location>
        <begin position="188"/>
        <end position="346"/>
    </location>
</feature>
<dbReference type="GO" id="GO:0008360">
    <property type="term" value="P:regulation of cell shape"/>
    <property type="evidence" value="ECO:0007669"/>
    <property type="project" value="UniProtKB-KW"/>
</dbReference>
<feature type="binding site" evidence="10">
    <location>
        <position position="288"/>
    </location>
    <ligand>
        <name>UDP-N-acetyl-alpha-D-glucosamine</name>
        <dbReference type="ChEBI" id="CHEBI:57705"/>
    </ligand>
</feature>
<dbReference type="RefSeq" id="WP_085726817.1">
    <property type="nucleotide sequence ID" value="NZ_NBYN01000004.1"/>
</dbReference>
<evidence type="ECO:0000256" key="9">
    <source>
        <dbReference type="ARBA" id="ARBA00023316"/>
    </source>
</evidence>
<dbReference type="HAMAP" id="MF_00033">
    <property type="entry name" value="MurG"/>
    <property type="match status" value="1"/>
</dbReference>
<dbReference type="GO" id="GO:0051301">
    <property type="term" value="P:cell division"/>
    <property type="evidence" value="ECO:0007669"/>
    <property type="project" value="UniProtKB-KW"/>
</dbReference>
<dbReference type="Pfam" id="PF04101">
    <property type="entry name" value="Glyco_tran_28_C"/>
    <property type="match status" value="1"/>
</dbReference>
<dbReference type="Gene3D" id="3.40.50.2000">
    <property type="entry name" value="Glycogen Phosphorylase B"/>
    <property type="match status" value="2"/>
</dbReference>
<dbReference type="PANTHER" id="PTHR21015">
    <property type="entry name" value="UDP-N-ACETYLGLUCOSAMINE--N-ACETYLMURAMYL-(PENTAPEPTIDE) PYROPHOSPHORYL-UNDECAPRENOL N-ACETYLGLUCOSAMINE TRANSFERASE 1"/>
    <property type="match status" value="1"/>
</dbReference>
<proteinExistence type="inferred from homology"/>
<name>A0A1X4GIY2_9CYAN</name>
<dbReference type="GO" id="GO:0009252">
    <property type="term" value="P:peptidoglycan biosynthetic process"/>
    <property type="evidence" value="ECO:0007669"/>
    <property type="project" value="UniProtKB-UniRule"/>
</dbReference>
<evidence type="ECO:0000256" key="2">
    <source>
        <dbReference type="ARBA" id="ARBA00022618"/>
    </source>
</evidence>
<dbReference type="UniPathway" id="UPA00219"/>
<comment type="pathway">
    <text evidence="10">Cell wall biogenesis; peptidoglycan biosynthesis.</text>
</comment>
<dbReference type="GO" id="GO:0005886">
    <property type="term" value="C:plasma membrane"/>
    <property type="evidence" value="ECO:0007669"/>
    <property type="project" value="UniProtKB-SubCell"/>
</dbReference>
<evidence type="ECO:0000313" key="13">
    <source>
        <dbReference type="EMBL" id="OSO97135.1"/>
    </source>
</evidence>
<dbReference type="EC" id="2.4.1.227" evidence="10"/>
<comment type="subcellular location">
    <subcellularLocation>
        <location evidence="10">Cell membrane</location>
        <topology evidence="10">Peripheral membrane protein</topology>
        <orientation evidence="10">Cytoplasmic side</orientation>
    </subcellularLocation>
</comment>
<comment type="function">
    <text evidence="10">Cell wall formation. Catalyzes the transfer of a GlcNAc subunit on undecaprenyl-pyrophosphoryl-MurNAc-pentapeptide (lipid intermediate I) to form undecaprenyl-pyrophosphoryl-MurNAc-(pentapeptide)GlcNAc (lipid intermediate II).</text>
</comment>
<keyword evidence="3 10" id="KW-0328">Glycosyltransferase</keyword>
<evidence type="ECO:0000259" key="12">
    <source>
        <dbReference type="Pfam" id="PF04101"/>
    </source>
</evidence>
<reference evidence="14" key="1">
    <citation type="submission" date="2017-04" db="EMBL/GenBank/DDBJ databases">
        <authorList>
            <person name="Abreu V.A."/>
            <person name="Popin R.V."/>
            <person name="Rigonato J."/>
            <person name="Andreote A.P."/>
            <person name="Schaker P.C."/>
            <person name="Hoff-Risseti C."/>
            <person name="Alvarenga D.O."/>
            <person name="Varani A.M."/>
            <person name="Fiore M.F."/>
        </authorList>
    </citation>
    <scope>NUCLEOTIDE SEQUENCE [LARGE SCALE GENOMIC DNA]</scope>
    <source>
        <strain evidence="14">CENA303</strain>
    </source>
</reference>
<feature type="binding site" evidence="10">
    <location>
        <position position="165"/>
    </location>
    <ligand>
        <name>UDP-N-acetyl-alpha-D-glucosamine</name>
        <dbReference type="ChEBI" id="CHEBI:57705"/>
    </ligand>
</feature>
<evidence type="ECO:0000256" key="6">
    <source>
        <dbReference type="ARBA" id="ARBA00022984"/>
    </source>
</evidence>
<feature type="binding site" evidence="10">
    <location>
        <position position="194"/>
    </location>
    <ligand>
        <name>UDP-N-acetyl-alpha-D-glucosamine</name>
        <dbReference type="ChEBI" id="CHEBI:57705"/>
    </ligand>
</feature>
<evidence type="ECO:0000256" key="1">
    <source>
        <dbReference type="ARBA" id="ARBA00022475"/>
    </source>
</evidence>
<dbReference type="InterPro" id="IPR006009">
    <property type="entry name" value="GlcNAc_MurG"/>
</dbReference>
<keyword evidence="1 10" id="KW-1003">Cell membrane</keyword>
<dbReference type="NCBIfam" id="TIGR01133">
    <property type="entry name" value="murG"/>
    <property type="match status" value="1"/>
</dbReference>
<keyword evidence="9 10" id="KW-0961">Cell wall biogenesis/degradation</keyword>
<evidence type="ECO:0000256" key="8">
    <source>
        <dbReference type="ARBA" id="ARBA00023306"/>
    </source>
</evidence>
<dbReference type="InterPro" id="IPR007235">
    <property type="entry name" value="Glyco_trans_28_C"/>
</dbReference>
<evidence type="ECO:0000256" key="3">
    <source>
        <dbReference type="ARBA" id="ARBA00022676"/>
    </source>
</evidence>
<keyword evidence="7 10" id="KW-0472">Membrane</keyword>
<dbReference type="EMBL" id="NBYN01000004">
    <property type="protein sequence ID" value="OSO97135.1"/>
    <property type="molecule type" value="Genomic_DNA"/>
</dbReference>
<keyword evidence="4 10" id="KW-0808">Transferase</keyword>
<accession>A0A1X4GIY2</accession>
<evidence type="ECO:0000256" key="10">
    <source>
        <dbReference type="HAMAP-Rule" id="MF_00033"/>
    </source>
</evidence>
<dbReference type="GO" id="GO:0071555">
    <property type="term" value="P:cell wall organization"/>
    <property type="evidence" value="ECO:0007669"/>
    <property type="project" value="UniProtKB-KW"/>
</dbReference>
<feature type="domain" description="Glycosyltransferase family 28 N-terminal" evidence="11">
    <location>
        <begin position="9"/>
        <end position="143"/>
    </location>
</feature>
<evidence type="ECO:0000259" key="11">
    <source>
        <dbReference type="Pfam" id="PF03033"/>
    </source>
</evidence>
<dbReference type="GO" id="GO:0005975">
    <property type="term" value="P:carbohydrate metabolic process"/>
    <property type="evidence" value="ECO:0007669"/>
    <property type="project" value="InterPro"/>
</dbReference>
<dbReference type="SUPFAM" id="SSF53756">
    <property type="entry name" value="UDP-Glycosyltransferase/glycogen phosphorylase"/>
    <property type="match status" value="1"/>
</dbReference>
<keyword evidence="5 10" id="KW-0133">Cell shape</keyword>
<feature type="binding site" evidence="10">
    <location>
        <begin position="15"/>
        <end position="17"/>
    </location>
    <ligand>
        <name>UDP-N-acetyl-alpha-D-glucosamine</name>
        <dbReference type="ChEBI" id="CHEBI:57705"/>
    </ligand>
</feature>
<comment type="similarity">
    <text evidence="10">Belongs to the glycosyltransferase 28 family. MurG subfamily.</text>
</comment>
<protein>
    <recommendedName>
        <fullName evidence="10">UDP-N-acetylglucosamine--N-acetylmuramyl-(pentapeptide) pyrophosphoryl-undecaprenol N-acetylglucosamine transferase</fullName>
        <ecNumber evidence="10">2.4.1.227</ecNumber>
    </recommendedName>
    <alternativeName>
        <fullName evidence="10">Undecaprenyl-PP-MurNAc-pentapeptide-UDPGlcNAc GlcNAc transferase</fullName>
    </alternativeName>
</protein>